<dbReference type="EMBL" id="CAADIN010000032">
    <property type="protein sequence ID" value="VFR94646.1"/>
    <property type="molecule type" value="Genomic_DNA"/>
</dbReference>
<dbReference type="InterPro" id="IPR000847">
    <property type="entry name" value="LysR_HTH_N"/>
</dbReference>
<dbReference type="PROSITE" id="PS50931">
    <property type="entry name" value="HTH_LYSR"/>
    <property type="match status" value="1"/>
</dbReference>
<accession>A0A484PTZ3</accession>
<gene>
    <name evidence="6" type="ORF">ANK1_0333</name>
    <name evidence="7" type="ORF">ANK2_0333</name>
    <name evidence="8" type="ORF">ISE1_0291</name>
    <name evidence="9" type="ORF">ISE2_0332</name>
</gene>
<dbReference type="SUPFAM" id="SSF46785">
    <property type="entry name" value="Winged helix' DNA-binding domain"/>
    <property type="match status" value="1"/>
</dbReference>
<keyword evidence="4" id="KW-0804">Transcription</keyword>
<evidence type="ECO:0000256" key="4">
    <source>
        <dbReference type="ARBA" id="ARBA00023163"/>
    </source>
</evidence>
<dbReference type="PANTHER" id="PTHR30346">
    <property type="entry name" value="TRANSCRIPTIONAL DUAL REGULATOR HCAR-RELATED"/>
    <property type="match status" value="1"/>
</dbReference>
<dbReference type="Pfam" id="PF03466">
    <property type="entry name" value="LysR_substrate"/>
    <property type="match status" value="1"/>
</dbReference>
<evidence type="ECO:0000313" key="9">
    <source>
        <dbReference type="EMBL" id="VFR94646.1"/>
    </source>
</evidence>
<dbReference type="Pfam" id="PF00126">
    <property type="entry name" value="HTH_1"/>
    <property type="match status" value="1"/>
</dbReference>
<evidence type="ECO:0000256" key="1">
    <source>
        <dbReference type="ARBA" id="ARBA00009437"/>
    </source>
</evidence>
<dbReference type="AlphaFoldDB" id="A0A484PTZ3"/>
<evidence type="ECO:0000313" key="7">
    <source>
        <dbReference type="EMBL" id="VFR66610.1"/>
    </source>
</evidence>
<sequence length="299" mass="32915">MALFSRQLIAFMAVADELHFGRAAQRLHMSQPPLSQQVRLFEASVGMALFERSTRSVRLTAAGLALRDALRQLMDDGAAAVTIARHVADGERGMLRIGFTPTAAYRLIPEALGRYRRRYPDVHLSMTEGDTASLLEQLRRGRLDLAVTRRHENIADEDFHTDPVDTEPLVLAVPEDHPLAARSEVDIAELAGLPLIGFARAHSEYFHSLVNQLFRENGVAPRVVMESLLPTLLTPVKAGIGLAVVPASISELRSRGVAYLDLRARKLPRSTLYLTYARDCINPAVPALREALARVGMAA</sequence>
<keyword evidence="3" id="KW-0238">DNA-binding</keyword>
<dbReference type="EMBL" id="CAADIA010000005">
    <property type="protein sequence ID" value="VFR28097.1"/>
    <property type="molecule type" value="Genomic_DNA"/>
</dbReference>
<evidence type="ECO:0000259" key="5">
    <source>
        <dbReference type="PROSITE" id="PS50931"/>
    </source>
</evidence>
<dbReference type="SUPFAM" id="SSF53850">
    <property type="entry name" value="Periplasmic binding protein-like II"/>
    <property type="match status" value="1"/>
</dbReference>
<dbReference type="Gene3D" id="1.10.10.10">
    <property type="entry name" value="Winged helix-like DNA-binding domain superfamily/Winged helix DNA-binding domain"/>
    <property type="match status" value="1"/>
</dbReference>
<dbReference type="CDD" id="cd08414">
    <property type="entry name" value="PBP2_LTTR_aromatics_like"/>
    <property type="match status" value="1"/>
</dbReference>
<organism evidence="6">
    <name type="scientific">plant metagenome</name>
    <dbReference type="NCBI Taxonomy" id="1297885"/>
    <lineage>
        <taxon>unclassified sequences</taxon>
        <taxon>metagenomes</taxon>
        <taxon>organismal metagenomes</taxon>
    </lineage>
</organism>
<dbReference type="PRINTS" id="PR00039">
    <property type="entry name" value="HTHLYSR"/>
</dbReference>
<feature type="domain" description="HTH lysR-type" evidence="5">
    <location>
        <begin position="1"/>
        <end position="60"/>
    </location>
</feature>
<dbReference type="InterPro" id="IPR036388">
    <property type="entry name" value="WH-like_DNA-bd_sf"/>
</dbReference>
<evidence type="ECO:0000313" key="8">
    <source>
        <dbReference type="EMBL" id="VFR86301.1"/>
    </source>
</evidence>
<comment type="similarity">
    <text evidence="1">Belongs to the LysR transcriptional regulatory family.</text>
</comment>
<evidence type="ECO:0000256" key="2">
    <source>
        <dbReference type="ARBA" id="ARBA00023015"/>
    </source>
</evidence>
<dbReference type="EMBL" id="CAADIF010000007">
    <property type="protein sequence ID" value="VFR66610.1"/>
    <property type="molecule type" value="Genomic_DNA"/>
</dbReference>
<name>A0A484PTZ3_9ZZZZ</name>
<dbReference type="GO" id="GO:0032993">
    <property type="term" value="C:protein-DNA complex"/>
    <property type="evidence" value="ECO:0007669"/>
    <property type="project" value="TreeGrafter"/>
</dbReference>
<proteinExistence type="inferred from homology"/>
<keyword evidence="2" id="KW-0805">Transcription regulation</keyword>
<dbReference type="PANTHER" id="PTHR30346:SF0">
    <property type="entry name" value="HCA OPERON TRANSCRIPTIONAL ACTIVATOR HCAR"/>
    <property type="match status" value="1"/>
</dbReference>
<reference evidence="6" key="1">
    <citation type="submission" date="2019-03" db="EMBL/GenBank/DDBJ databases">
        <authorList>
            <person name="Danneels B."/>
        </authorList>
    </citation>
    <scope>NUCLEOTIDE SEQUENCE</scope>
</reference>
<dbReference type="EMBL" id="CAADIM010000026">
    <property type="protein sequence ID" value="VFR86301.1"/>
    <property type="molecule type" value="Genomic_DNA"/>
</dbReference>
<protein>
    <submittedName>
        <fullName evidence="6">Transcriptional regulator, LysR family</fullName>
    </submittedName>
</protein>
<dbReference type="InterPro" id="IPR005119">
    <property type="entry name" value="LysR_subst-bd"/>
</dbReference>
<dbReference type="Gene3D" id="3.40.190.10">
    <property type="entry name" value="Periplasmic binding protein-like II"/>
    <property type="match status" value="2"/>
</dbReference>
<dbReference type="GO" id="GO:0003700">
    <property type="term" value="F:DNA-binding transcription factor activity"/>
    <property type="evidence" value="ECO:0007669"/>
    <property type="project" value="InterPro"/>
</dbReference>
<evidence type="ECO:0000313" key="6">
    <source>
        <dbReference type="EMBL" id="VFR28097.1"/>
    </source>
</evidence>
<dbReference type="GO" id="GO:0003677">
    <property type="term" value="F:DNA binding"/>
    <property type="evidence" value="ECO:0007669"/>
    <property type="project" value="UniProtKB-KW"/>
</dbReference>
<dbReference type="FunFam" id="1.10.10.10:FF:000001">
    <property type="entry name" value="LysR family transcriptional regulator"/>
    <property type="match status" value="1"/>
</dbReference>
<evidence type="ECO:0000256" key="3">
    <source>
        <dbReference type="ARBA" id="ARBA00023125"/>
    </source>
</evidence>
<dbReference type="InterPro" id="IPR036390">
    <property type="entry name" value="WH_DNA-bd_sf"/>
</dbReference>